<evidence type="ECO:0000256" key="1">
    <source>
        <dbReference type="ARBA" id="ARBA00001936"/>
    </source>
</evidence>
<dbReference type="InterPro" id="IPR001932">
    <property type="entry name" value="PPM-type_phosphatase-like_dom"/>
</dbReference>
<comment type="cofactor">
    <cofactor evidence="1">
        <name>Mn(2+)</name>
        <dbReference type="ChEBI" id="CHEBI:29035"/>
    </cofactor>
</comment>
<evidence type="ECO:0000256" key="8">
    <source>
        <dbReference type="ARBA" id="ARBA00023211"/>
    </source>
</evidence>
<protein>
    <recommendedName>
        <fullName evidence="3">protein-serine/threonine phosphatase</fullName>
        <ecNumber evidence="3">3.1.3.16</ecNumber>
    </recommendedName>
</protein>
<name>A0AAD5GW84_AMBAR</name>
<dbReference type="AlphaFoldDB" id="A0AAD5GW84"/>
<dbReference type="InterPro" id="IPR015655">
    <property type="entry name" value="PP2C"/>
</dbReference>
<dbReference type="InterPro" id="IPR036457">
    <property type="entry name" value="PPM-type-like_dom_sf"/>
</dbReference>
<evidence type="ECO:0000256" key="6">
    <source>
        <dbReference type="ARBA" id="ARBA00022842"/>
    </source>
</evidence>
<evidence type="ECO:0000256" key="3">
    <source>
        <dbReference type="ARBA" id="ARBA00013081"/>
    </source>
</evidence>
<dbReference type="SMART" id="SM00332">
    <property type="entry name" value="PP2Cc"/>
    <property type="match status" value="1"/>
</dbReference>
<evidence type="ECO:0000256" key="9">
    <source>
        <dbReference type="RuleBase" id="RU003465"/>
    </source>
</evidence>
<proteinExistence type="inferred from homology"/>
<gene>
    <name evidence="11" type="ORF">M8C21_031550</name>
</gene>
<evidence type="ECO:0000256" key="5">
    <source>
        <dbReference type="ARBA" id="ARBA00022801"/>
    </source>
</evidence>
<keyword evidence="12" id="KW-1185">Reference proteome</keyword>
<keyword evidence="6" id="KW-0460">Magnesium</keyword>
<feature type="non-terminal residue" evidence="11">
    <location>
        <position position="1"/>
    </location>
</feature>
<dbReference type="GO" id="GO:0004722">
    <property type="term" value="F:protein serine/threonine phosphatase activity"/>
    <property type="evidence" value="ECO:0007669"/>
    <property type="project" value="UniProtKB-EC"/>
</dbReference>
<dbReference type="Proteomes" id="UP001206925">
    <property type="component" value="Unassembled WGS sequence"/>
</dbReference>
<dbReference type="EMBL" id="JAMZMK010000069">
    <property type="protein sequence ID" value="KAI7757735.1"/>
    <property type="molecule type" value="Genomic_DNA"/>
</dbReference>
<reference evidence="11" key="1">
    <citation type="submission" date="2022-06" db="EMBL/GenBank/DDBJ databases">
        <title>Uncovering the hologenomic basis of an extraordinary plant invasion.</title>
        <authorList>
            <person name="Bieker V.C."/>
            <person name="Martin M.D."/>
            <person name="Gilbert T."/>
            <person name="Hodgins K."/>
            <person name="Battlay P."/>
            <person name="Petersen B."/>
            <person name="Wilson J."/>
        </authorList>
    </citation>
    <scope>NUCLEOTIDE SEQUENCE</scope>
    <source>
        <strain evidence="11">AA19_3_7</strain>
        <tissue evidence="11">Leaf</tissue>
    </source>
</reference>
<feature type="domain" description="PPM-type phosphatase" evidence="10">
    <location>
        <begin position="34"/>
        <end position="232"/>
    </location>
</feature>
<evidence type="ECO:0000259" key="10">
    <source>
        <dbReference type="PROSITE" id="PS51746"/>
    </source>
</evidence>
<dbReference type="PROSITE" id="PS51746">
    <property type="entry name" value="PPM_2"/>
    <property type="match status" value="1"/>
</dbReference>
<keyword evidence="8" id="KW-0464">Manganese</keyword>
<dbReference type="PANTHER" id="PTHR47992">
    <property type="entry name" value="PROTEIN PHOSPHATASE"/>
    <property type="match status" value="1"/>
</dbReference>
<comment type="caution">
    <text evidence="11">The sequence shown here is derived from an EMBL/GenBank/DDBJ whole genome shotgun (WGS) entry which is preliminary data.</text>
</comment>
<evidence type="ECO:0000313" key="11">
    <source>
        <dbReference type="EMBL" id="KAI7757735.1"/>
    </source>
</evidence>
<dbReference type="Pfam" id="PF00481">
    <property type="entry name" value="PP2C"/>
    <property type="match status" value="1"/>
</dbReference>
<dbReference type="CDD" id="cd00143">
    <property type="entry name" value="PP2Cc"/>
    <property type="match status" value="1"/>
</dbReference>
<evidence type="ECO:0000256" key="2">
    <source>
        <dbReference type="ARBA" id="ARBA00001946"/>
    </source>
</evidence>
<dbReference type="PROSITE" id="PS01032">
    <property type="entry name" value="PPM_1"/>
    <property type="match status" value="1"/>
</dbReference>
<sequence>MLQKCVNPFGNNSIHKSSDELLWHKDLKPHVSGEFSIAVVQANSNLEDQSQVFASPSATYIGVFDGHGGPEASRFVNRHLFALIDKYVEKEGRISTDVIKKAFSATEESFLRVVKNLIQIRPEIARVGSCCLVGVIYNGELYVANLGDSRVVLGKKVVEKGKTRVVAERLSSDHNVSLPEVRKEVEAQHPDDSHIVVYCQGGWRIKGIIQGVMGGVKPGSTPSAGTLRPPLP</sequence>
<comment type="cofactor">
    <cofactor evidence="2">
        <name>Mg(2+)</name>
        <dbReference type="ChEBI" id="CHEBI:18420"/>
    </cofactor>
</comment>
<dbReference type="SUPFAM" id="SSF81606">
    <property type="entry name" value="PP2C-like"/>
    <property type="match status" value="1"/>
</dbReference>
<dbReference type="InterPro" id="IPR000222">
    <property type="entry name" value="PP2C_BS"/>
</dbReference>
<accession>A0AAD5GW84</accession>
<keyword evidence="7 9" id="KW-0904">Protein phosphatase</keyword>
<comment type="similarity">
    <text evidence="9">Belongs to the PP2C family.</text>
</comment>
<evidence type="ECO:0000256" key="4">
    <source>
        <dbReference type="ARBA" id="ARBA00022723"/>
    </source>
</evidence>
<organism evidence="11 12">
    <name type="scientific">Ambrosia artemisiifolia</name>
    <name type="common">Common ragweed</name>
    <dbReference type="NCBI Taxonomy" id="4212"/>
    <lineage>
        <taxon>Eukaryota</taxon>
        <taxon>Viridiplantae</taxon>
        <taxon>Streptophyta</taxon>
        <taxon>Embryophyta</taxon>
        <taxon>Tracheophyta</taxon>
        <taxon>Spermatophyta</taxon>
        <taxon>Magnoliopsida</taxon>
        <taxon>eudicotyledons</taxon>
        <taxon>Gunneridae</taxon>
        <taxon>Pentapetalae</taxon>
        <taxon>asterids</taxon>
        <taxon>campanulids</taxon>
        <taxon>Asterales</taxon>
        <taxon>Asteraceae</taxon>
        <taxon>Asteroideae</taxon>
        <taxon>Heliantheae alliance</taxon>
        <taxon>Heliantheae</taxon>
        <taxon>Ambrosia</taxon>
    </lineage>
</organism>
<keyword evidence="5 9" id="KW-0378">Hydrolase</keyword>
<dbReference type="GO" id="GO:0046872">
    <property type="term" value="F:metal ion binding"/>
    <property type="evidence" value="ECO:0007669"/>
    <property type="project" value="UniProtKB-KW"/>
</dbReference>
<keyword evidence="4" id="KW-0479">Metal-binding</keyword>
<evidence type="ECO:0000256" key="7">
    <source>
        <dbReference type="ARBA" id="ARBA00022912"/>
    </source>
</evidence>
<dbReference type="EC" id="3.1.3.16" evidence="3"/>
<evidence type="ECO:0000313" key="12">
    <source>
        <dbReference type="Proteomes" id="UP001206925"/>
    </source>
</evidence>
<dbReference type="Gene3D" id="3.60.40.10">
    <property type="entry name" value="PPM-type phosphatase domain"/>
    <property type="match status" value="1"/>
</dbReference>